<feature type="transmembrane region" description="Helical" evidence="7">
    <location>
        <begin position="274"/>
        <end position="294"/>
    </location>
</feature>
<dbReference type="PROSITE" id="PS50928">
    <property type="entry name" value="ABC_TM1"/>
    <property type="match status" value="1"/>
</dbReference>
<evidence type="ECO:0000256" key="2">
    <source>
        <dbReference type="ARBA" id="ARBA00022448"/>
    </source>
</evidence>
<keyword evidence="3" id="KW-1003">Cell membrane</keyword>
<dbReference type="Gene3D" id="1.10.3720.10">
    <property type="entry name" value="MetI-like"/>
    <property type="match status" value="1"/>
</dbReference>
<dbReference type="GO" id="GO:0055085">
    <property type="term" value="P:transmembrane transport"/>
    <property type="evidence" value="ECO:0007669"/>
    <property type="project" value="InterPro"/>
</dbReference>
<keyword evidence="4 7" id="KW-0812">Transmembrane</keyword>
<organism evidence="9 10">
    <name type="scientific">Candidatus Borkfalkia avistercoris</name>
    <dbReference type="NCBI Taxonomy" id="2838504"/>
    <lineage>
        <taxon>Bacteria</taxon>
        <taxon>Bacillati</taxon>
        <taxon>Bacillota</taxon>
        <taxon>Clostridia</taxon>
        <taxon>Christensenellales</taxon>
        <taxon>Christensenellaceae</taxon>
        <taxon>Candidatus Borkfalkia</taxon>
    </lineage>
</organism>
<dbReference type="CDD" id="cd06261">
    <property type="entry name" value="TM_PBP2"/>
    <property type="match status" value="1"/>
</dbReference>
<dbReference type="Proteomes" id="UP000824132">
    <property type="component" value="Unassembled WGS sequence"/>
</dbReference>
<evidence type="ECO:0000256" key="1">
    <source>
        <dbReference type="ARBA" id="ARBA00004651"/>
    </source>
</evidence>
<evidence type="ECO:0000256" key="3">
    <source>
        <dbReference type="ARBA" id="ARBA00022475"/>
    </source>
</evidence>
<comment type="caution">
    <text evidence="9">The sequence shown here is derived from an EMBL/GenBank/DDBJ whole genome shotgun (WGS) entry which is preliminary data.</text>
</comment>
<evidence type="ECO:0000256" key="6">
    <source>
        <dbReference type="ARBA" id="ARBA00023136"/>
    </source>
</evidence>
<sequence length="307" mass="34697">MSKKNLKIKIWQNKQVYMMMLPVLVLLLIFSYYPMYGIILAFKDYLPNKGIWGSEWVGFKHFIAVFSLPDFFTAFRNTIVISLLTLIFCFPAPIFLALLLNEVTNRPYKRFIQTCIYFPNFISWVVLAGIINSLLNYSTGTVNNILANIGLSRVEFLASEALFYPVLIVSCIIKDAGWGTIIYTAGISSIDPTLYEAAMIDGCKRFGMARYITLPSLSPIILIMFTMQVGNILNANFDAIYNLYNPTVYSVADVIDTLVMRTGFEEGYYERGTAIGLFKSVINFILLLSANAIVKKINGYGMYEVAE</sequence>
<comment type="subcellular location">
    <subcellularLocation>
        <location evidence="1 7">Cell membrane</location>
        <topology evidence="1 7">Multi-pass membrane protein</topology>
    </subcellularLocation>
</comment>
<evidence type="ECO:0000256" key="5">
    <source>
        <dbReference type="ARBA" id="ARBA00022989"/>
    </source>
</evidence>
<feature type="domain" description="ABC transmembrane type-1" evidence="8">
    <location>
        <begin position="75"/>
        <end position="290"/>
    </location>
</feature>
<dbReference type="InterPro" id="IPR000515">
    <property type="entry name" value="MetI-like"/>
</dbReference>
<feature type="transmembrane region" description="Helical" evidence="7">
    <location>
        <begin position="21"/>
        <end position="42"/>
    </location>
</feature>
<dbReference type="PANTHER" id="PTHR43227">
    <property type="entry name" value="BLL4140 PROTEIN"/>
    <property type="match status" value="1"/>
</dbReference>
<feature type="transmembrane region" description="Helical" evidence="7">
    <location>
        <begin position="162"/>
        <end position="187"/>
    </location>
</feature>
<comment type="similarity">
    <text evidence="7">Belongs to the binding-protein-dependent transport system permease family.</text>
</comment>
<dbReference type="EMBL" id="DXCL01000009">
    <property type="protein sequence ID" value="HIZ03000.1"/>
    <property type="molecule type" value="Genomic_DNA"/>
</dbReference>
<gene>
    <name evidence="9" type="ORF">H9727_01810</name>
</gene>
<dbReference type="AlphaFoldDB" id="A0A9D2AA86"/>
<reference evidence="9" key="2">
    <citation type="submission" date="2021-04" db="EMBL/GenBank/DDBJ databases">
        <authorList>
            <person name="Gilroy R."/>
        </authorList>
    </citation>
    <scope>NUCLEOTIDE SEQUENCE</scope>
    <source>
        <strain evidence="9">CHK187-5294</strain>
    </source>
</reference>
<protein>
    <submittedName>
        <fullName evidence="9">ABC transporter permease subunit</fullName>
    </submittedName>
</protein>
<feature type="transmembrane region" description="Helical" evidence="7">
    <location>
        <begin position="208"/>
        <end position="227"/>
    </location>
</feature>
<dbReference type="PANTHER" id="PTHR43227:SF11">
    <property type="entry name" value="BLL4140 PROTEIN"/>
    <property type="match status" value="1"/>
</dbReference>
<evidence type="ECO:0000313" key="9">
    <source>
        <dbReference type="EMBL" id="HIZ03000.1"/>
    </source>
</evidence>
<evidence type="ECO:0000313" key="10">
    <source>
        <dbReference type="Proteomes" id="UP000824132"/>
    </source>
</evidence>
<proteinExistence type="inferred from homology"/>
<dbReference type="InterPro" id="IPR050809">
    <property type="entry name" value="UgpAE/MalFG_permease"/>
</dbReference>
<keyword evidence="6 7" id="KW-0472">Membrane</keyword>
<dbReference type="GO" id="GO:0005886">
    <property type="term" value="C:plasma membrane"/>
    <property type="evidence" value="ECO:0007669"/>
    <property type="project" value="UniProtKB-SubCell"/>
</dbReference>
<accession>A0A9D2AA86</accession>
<dbReference type="Pfam" id="PF00528">
    <property type="entry name" value="BPD_transp_1"/>
    <property type="match status" value="1"/>
</dbReference>
<evidence type="ECO:0000256" key="7">
    <source>
        <dbReference type="RuleBase" id="RU363032"/>
    </source>
</evidence>
<keyword evidence="5 7" id="KW-1133">Transmembrane helix</keyword>
<dbReference type="SUPFAM" id="SSF161098">
    <property type="entry name" value="MetI-like"/>
    <property type="match status" value="1"/>
</dbReference>
<evidence type="ECO:0000256" key="4">
    <source>
        <dbReference type="ARBA" id="ARBA00022692"/>
    </source>
</evidence>
<name>A0A9D2AA86_9FIRM</name>
<evidence type="ECO:0000259" key="8">
    <source>
        <dbReference type="PROSITE" id="PS50928"/>
    </source>
</evidence>
<feature type="transmembrane region" description="Helical" evidence="7">
    <location>
        <begin position="79"/>
        <end position="99"/>
    </location>
</feature>
<keyword evidence="2 7" id="KW-0813">Transport</keyword>
<dbReference type="InterPro" id="IPR035906">
    <property type="entry name" value="MetI-like_sf"/>
</dbReference>
<reference evidence="9" key="1">
    <citation type="journal article" date="2021" name="PeerJ">
        <title>Extensive microbial diversity within the chicken gut microbiome revealed by metagenomics and culture.</title>
        <authorList>
            <person name="Gilroy R."/>
            <person name="Ravi A."/>
            <person name="Getino M."/>
            <person name="Pursley I."/>
            <person name="Horton D.L."/>
            <person name="Alikhan N.F."/>
            <person name="Baker D."/>
            <person name="Gharbi K."/>
            <person name="Hall N."/>
            <person name="Watson M."/>
            <person name="Adriaenssens E.M."/>
            <person name="Foster-Nyarko E."/>
            <person name="Jarju S."/>
            <person name="Secka A."/>
            <person name="Antonio M."/>
            <person name="Oren A."/>
            <person name="Chaudhuri R.R."/>
            <person name="La Ragione R."/>
            <person name="Hildebrand F."/>
            <person name="Pallen M.J."/>
        </authorList>
    </citation>
    <scope>NUCLEOTIDE SEQUENCE</scope>
    <source>
        <strain evidence="9">CHK187-5294</strain>
    </source>
</reference>